<name>A0ABU2ZRI4_9ALTE</name>
<feature type="region of interest" description="Disordered" evidence="1">
    <location>
        <begin position="39"/>
        <end position="62"/>
    </location>
</feature>
<proteinExistence type="predicted"/>
<keyword evidence="4" id="KW-1185">Reference proteome</keyword>
<dbReference type="Proteomes" id="UP001253545">
    <property type="component" value="Unassembled WGS sequence"/>
</dbReference>
<evidence type="ECO:0000256" key="2">
    <source>
        <dbReference type="SAM" id="SignalP"/>
    </source>
</evidence>
<protein>
    <recommendedName>
        <fullName evidence="5">AraC family transcriptional regulator</fullName>
    </recommendedName>
</protein>
<evidence type="ECO:0008006" key="5">
    <source>
        <dbReference type="Google" id="ProtNLM"/>
    </source>
</evidence>
<feature type="chain" id="PRO_5046039650" description="AraC family transcriptional regulator" evidence="2">
    <location>
        <begin position="26"/>
        <end position="211"/>
    </location>
</feature>
<sequence length="211" mass="23528">MRSLFTLFSVLFFLGALLVQNTLQAQSLTEQLEQGLELSPKPQTNDAVSQSSQALKPLNDTASSSQNLSEQIETLKQAMINLNRDLFILEEDLLFPSSTQVAVYLSMDVGEYFGLDAVEIRINGEVKTYYLYTNRQVNALYRGGVQRLYVGNVGQGDHELTAYFVGIGPQNREYKRAVSIEFDKDEDPVAIELSVVDSTAKQQPTFSATKL</sequence>
<dbReference type="RefSeq" id="WP_311368542.1">
    <property type="nucleotide sequence ID" value="NZ_JAVRHX010000002.1"/>
</dbReference>
<feature type="signal peptide" evidence="2">
    <location>
        <begin position="1"/>
        <end position="25"/>
    </location>
</feature>
<evidence type="ECO:0000256" key="1">
    <source>
        <dbReference type="SAM" id="MobiDB-lite"/>
    </source>
</evidence>
<evidence type="ECO:0000313" key="3">
    <source>
        <dbReference type="EMBL" id="MDT0595025.1"/>
    </source>
</evidence>
<dbReference type="EMBL" id="JAVRHX010000002">
    <property type="protein sequence ID" value="MDT0595025.1"/>
    <property type="molecule type" value="Genomic_DNA"/>
</dbReference>
<evidence type="ECO:0000313" key="4">
    <source>
        <dbReference type="Proteomes" id="UP001253545"/>
    </source>
</evidence>
<accession>A0ABU2ZRI4</accession>
<feature type="compositionally biased region" description="Polar residues" evidence="1">
    <location>
        <begin position="41"/>
        <end position="62"/>
    </location>
</feature>
<gene>
    <name evidence="3" type="ORF">RM552_09245</name>
</gene>
<comment type="caution">
    <text evidence="3">The sequence shown here is derived from an EMBL/GenBank/DDBJ whole genome shotgun (WGS) entry which is preliminary data.</text>
</comment>
<organism evidence="3 4">
    <name type="scientific">Glaciecola petra</name>
    <dbReference type="NCBI Taxonomy" id="3075602"/>
    <lineage>
        <taxon>Bacteria</taxon>
        <taxon>Pseudomonadati</taxon>
        <taxon>Pseudomonadota</taxon>
        <taxon>Gammaproteobacteria</taxon>
        <taxon>Alteromonadales</taxon>
        <taxon>Alteromonadaceae</taxon>
        <taxon>Glaciecola</taxon>
    </lineage>
</organism>
<reference evidence="3 4" key="1">
    <citation type="submission" date="2023-09" db="EMBL/GenBank/DDBJ databases">
        <authorList>
            <person name="Rey-Velasco X."/>
        </authorList>
    </citation>
    <scope>NUCLEOTIDE SEQUENCE [LARGE SCALE GENOMIC DNA]</scope>
    <source>
        <strain evidence="3 4">P117</strain>
    </source>
</reference>
<keyword evidence="2" id="KW-0732">Signal</keyword>